<dbReference type="AlphaFoldDB" id="A0A1G9HQK2"/>
<dbReference type="InterPro" id="IPR038375">
    <property type="entry name" value="NDUFAF7_sf"/>
</dbReference>
<sequence length="364" mass="36997">MHTCPMFDWEAAWHAALYGPGGFFARGEKPSAHFRTAPLVGPELAEALLTLLSRVDAALGFPPVVDFVDVGAGGGELAFAVRSLASASLASGPLASGPLASGSLTSGSLTSGSLTSGSQASGPQASGSQESGSQESGSQESASLAARLRVTAVEVGPPVELPGVRWTSSVPPCVGLLVGHEWLDAIPCPVVTGPSADPWITRWWPALADGALAEVGAPRDEAWAAAVSSVRGAALAIDYGHLVSSRRFTLTGYRGGQQVEPVFDGSCDITAHVAFDACAAAAGGDFVLVSQRDALRALGLSGAVGGSGWDWLESAARAGRIAELRDPSGLGGFGWLLHGNGVAVADLLPELPPWRPNPASFSTG</sequence>
<protein>
    <submittedName>
        <fullName evidence="4">SAM-dependent methyltransferase, MidA family</fullName>
    </submittedName>
</protein>
<evidence type="ECO:0000256" key="3">
    <source>
        <dbReference type="SAM" id="MobiDB-lite"/>
    </source>
</evidence>
<accession>A0A1G9HQK2</accession>
<proteinExistence type="predicted"/>
<evidence type="ECO:0000313" key="4">
    <source>
        <dbReference type="EMBL" id="SDL15142.1"/>
    </source>
</evidence>
<dbReference type="InterPro" id="IPR029063">
    <property type="entry name" value="SAM-dependent_MTases_sf"/>
</dbReference>
<dbReference type="EMBL" id="FNET01000009">
    <property type="protein sequence ID" value="SDL15142.1"/>
    <property type="molecule type" value="Genomic_DNA"/>
</dbReference>
<dbReference type="Proteomes" id="UP000199682">
    <property type="component" value="Unassembled WGS sequence"/>
</dbReference>
<gene>
    <name evidence="4" type="ORF">SAMN04488074_109134</name>
</gene>
<dbReference type="SUPFAM" id="SSF53335">
    <property type="entry name" value="S-adenosyl-L-methionine-dependent methyltransferases"/>
    <property type="match status" value="2"/>
</dbReference>
<evidence type="ECO:0000256" key="2">
    <source>
        <dbReference type="ARBA" id="ARBA00022679"/>
    </source>
</evidence>
<evidence type="ECO:0000313" key="5">
    <source>
        <dbReference type="Proteomes" id="UP000199682"/>
    </source>
</evidence>
<reference evidence="5" key="1">
    <citation type="submission" date="2016-10" db="EMBL/GenBank/DDBJ databases">
        <authorList>
            <person name="Varghese N."/>
            <person name="Submissions S."/>
        </authorList>
    </citation>
    <scope>NUCLEOTIDE SEQUENCE [LARGE SCALE GENOMIC DNA]</scope>
    <source>
        <strain evidence="5">DSM 44796</strain>
    </source>
</reference>
<organism evidence="4 5">
    <name type="scientific">Lentzea albidocapillata subsp. violacea</name>
    <dbReference type="NCBI Taxonomy" id="128104"/>
    <lineage>
        <taxon>Bacteria</taxon>
        <taxon>Bacillati</taxon>
        <taxon>Actinomycetota</taxon>
        <taxon>Actinomycetes</taxon>
        <taxon>Pseudonocardiales</taxon>
        <taxon>Pseudonocardiaceae</taxon>
        <taxon>Lentzea</taxon>
    </lineage>
</organism>
<keyword evidence="1 4" id="KW-0489">Methyltransferase</keyword>
<dbReference type="GO" id="GO:0032259">
    <property type="term" value="P:methylation"/>
    <property type="evidence" value="ECO:0007669"/>
    <property type="project" value="UniProtKB-KW"/>
</dbReference>
<dbReference type="Pfam" id="PF02636">
    <property type="entry name" value="Methyltransf_28"/>
    <property type="match status" value="1"/>
</dbReference>
<dbReference type="Gene3D" id="3.40.50.12710">
    <property type="match status" value="1"/>
</dbReference>
<feature type="region of interest" description="Disordered" evidence="3">
    <location>
        <begin position="108"/>
        <end position="141"/>
    </location>
</feature>
<dbReference type="GO" id="GO:0008168">
    <property type="term" value="F:methyltransferase activity"/>
    <property type="evidence" value="ECO:0007669"/>
    <property type="project" value="UniProtKB-KW"/>
</dbReference>
<dbReference type="InterPro" id="IPR003788">
    <property type="entry name" value="NDUFAF7"/>
</dbReference>
<name>A0A1G9HQK2_9PSEU</name>
<evidence type="ECO:0000256" key="1">
    <source>
        <dbReference type="ARBA" id="ARBA00022603"/>
    </source>
</evidence>
<keyword evidence="2 4" id="KW-0808">Transferase</keyword>